<proteinExistence type="predicted"/>
<protein>
    <submittedName>
        <fullName evidence="1">Uncharacterized protein</fullName>
    </submittedName>
</protein>
<dbReference type="EMBL" id="CP042301">
    <property type="protein sequence ID" value="QDY99910.1"/>
    <property type="molecule type" value="Genomic_DNA"/>
</dbReference>
<dbReference type="KEGG" id="niy:FQ775_05725"/>
<dbReference type="OrthoDB" id="7875217at2"/>
<gene>
    <name evidence="1" type="ORF">FQ775_05725</name>
</gene>
<dbReference type="Proteomes" id="UP000321389">
    <property type="component" value="Chromosome"/>
</dbReference>
<sequence>MLWAEVAKHFAWDGGLRDIIVPGSSVVDWDRFLQAMANGSWTYCCYRNGELGILPGSTAEVDHDIAHAMIVDVLDKGLKCHFWTDGEIELDFVPTDISGQPALDQLKEFCFWLAATVGKPVRVTEENDPDAPILEFRPDKSAEYLGKEL</sequence>
<accession>A0A5B8KWG3</accession>
<evidence type="ECO:0000313" key="2">
    <source>
        <dbReference type="Proteomes" id="UP000321389"/>
    </source>
</evidence>
<dbReference type="AlphaFoldDB" id="A0A5B8KWG3"/>
<name>A0A5B8KWG3_9HYPH</name>
<evidence type="ECO:0000313" key="1">
    <source>
        <dbReference type="EMBL" id="QDY99910.1"/>
    </source>
</evidence>
<organism evidence="1 2">
    <name type="scientific">Nitratireductor mangrovi</name>
    <dbReference type="NCBI Taxonomy" id="2599600"/>
    <lineage>
        <taxon>Bacteria</taxon>
        <taxon>Pseudomonadati</taxon>
        <taxon>Pseudomonadota</taxon>
        <taxon>Alphaproteobacteria</taxon>
        <taxon>Hyphomicrobiales</taxon>
        <taxon>Phyllobacteriaceae</taxon>
        <taxon>Nitratireductor</taxon>
    </lineage>
</organism>
<reference evidence="1" key="1">
    <citation type="submission" date="2020-04" db="EMBL/GenBank/DDBJ databases">
        <title>Nitratireductor sp. nov. isolated from mangrove soil.</title>
        <authorList>
            <person name="Ye Y."/>
        </authorList>
    </citation>
    <scope>NUCLEOTIDE SEQUENCE</scope>
    <source>
        <strain evidence="1">SY7</strain>
    </source>
</reference>
<dbReference type="RefSeq" id="WP_146298564.1">
    <property type="nucleotide sequence ID" value="NZ_CP042301.2"/>
</dbReference>
<keyword evidence="2" id="KW-1185">Reference proteome</keyword>